<dbReference type="Gene3D" id="1.25.40.180">
    <property type="match status" value="1"/>
</dbReference>
<dbReference type="Pfam" id="PF02020">
    <property type="entry name" value="W2"/>
    <property type="match status" value="1"/>
</dbReference>
<dbReference type="PROSITE" id="PS51363">
    <property type="entry name" value="W2"/>
    <property type="match status" value="1"/>
</dbReference>
<sequence length="65" mass="7438">QLLYDLDIVEEKTILEWAAKPSRKFASKEVVADVVRRAQPFIDWLQQADEEDSDEDSGEDIEVSA</sequence>
<dbReference type="EMBL" id="CAKXAJ010013656">
    <property type="protein sequence ID" value="CAH2216003.1"/>
    <property type="molecule type" value="Genomic_DNA"/>
</dbReference>
<name>A0A8S4QQA5_9NEOP</name>
<proteinExistence type="predicted"/>
<gene>
    <name evidence="3" type="primary">jg3888</name>
    <name evidence="3" type="ORF">PAEG_LOCUS4081</name>
</gene>
<organism evidence="3 4">
    <name type="scientific">Pararge aegeria aegeria</name>
    <dbReference type="NCBI Taxonomy" id="348720"/>
    <lineage>
        <taxon>Eukaryota</taxon>
        <taxon>Metazoa</taxon>
        <taxon>Ecdysozoa</taxon>
        <taxon>Arthropoda</taxon>
        <taxon>Hexapoda</taxon>
        <taxon>Insecta</taxon>
        <taxon>Pterygota</taxon>
        <taxon>Neoptera</taxon>
        <taxon>Endopterygota</taxon>
        <taxon>Lepidoptera</taxon>
        <taxon>Glossata</taxon>
        <taxon>Ditrysia</taxon>
        <taxon>Papilionoidea</taxon>
        <taxon>Nymphalidae</taxon>
        <taxon>Satyrinae</taxon>
        <taxon>Satyrini</taxon>
        <taxon>Parargina</taxon>
        <taxon>Pararge</taxon>
    </lineage>
</organism>
<evidence type="ECO:0000313" key="3">
    <source>
        <dbReference type="EMBL" id="CAH2216003.1"/>
    </source>
</evidence>
<evidence type="ECO:0000256" key="1">
    <source>
        <dbReference type="SAM" id="MobiDB-lite"/>
    </source>
</evidence>
<feature type="region of interest" description="Disordered" evidence="1">
    <location>
        <begin position="45"/>
        <end position="65"/>
    </location>
</feature>
<dbReference type="InterPro" id="IPR016024">
    <property type="entry name" value="ARM-type_fold"/>
</dbReference>
<dbReference type="SUPFAM" id="SSF48371">
    <property type="entry name" value="ARM repeat"/>
    <property type="match status" value="1"/>
</dbReference>
<feature type="non-terminal residue" evidence="3">
    <location>
        <position position="1"/>
    </location>
</feature>
<reference evidence="3" key="1">
    <citation type="submission" date="2022-03" db="EMBL/GenBank/DDBJ databases">
        <authorList>
            <person name="Lindestad O."/>
        </authorList>
    </citation>
    <scope>NUCLEOTIDE SEQUENCE</scope>
</reference>
<feature type="compositionally biased region" description="Acidic residues" evidence="1">
    <location>
        <begin position="48"/>
        <end position="65"/>
    </location>
</feature>
<comment type="caution">
    <text evidence="3">The sequence shown here is derived from an EMBL/GenBank/DDBJ whole genome shotgun (WGS) entry which is preliminary data.</text>
</comment>
<accession>A0A8S4QQA5</accession>
<protein>
    <submittedName>
        <fullName evidence="3">Jg3888 protein</fullName>
    </submittedName>
</protein>
<dbReference type="OrthoDB" id="10250831at2759"/>
<dbReference type="Proteomes" id="UP000838756">
    <property type="component" value="Unassembled WGS sequence"/>
</dbReference>
<dbReference type="InterPro" id="IPR003307">
    <property type="entry name" value="W2_domain"/>
</dbReference>
<dbReference type="AlphaFoldDB" id="A0A8S4QQA5"/>
<keyword evidence="4" id="KW-1185">Reference proteome</keyword>
<evidence type="ECO:0000259" key="2">
    <source>
        <dbReference type="PROSITE" id="PS51363"/>
    </source>
</evidence>
<feature type="domain" description="W2" evidence="2">
    <location>
        <begin position="1"/>
        <end position="55"/>
    </location>
</feature>
<evidence type="ECO:0000313" key="4">
    <source>
        <dbReference type="Proteomes" id="UP000838756"/>
    </source>
</evidence>